<dbReference type="KEGG" id="acm:AciX9_3107"/>
<dbReference type="STRING" id="1198114.AciX9_3107"/>
<sequence length="786" mass="89308">MQTIKGRPHYLTSIQIPADLVKFSTIPQNPQLVYLHGSIDHYTDQNLVEEVQKLDPQLVDRLLPLLQDHPLIVVGYRGAEASVMQHLLLQHATATNNFCHGVFWCTVKSETRQSLPTLVDDFAKTIGSNFTQVEIDGFDELFSRDLWKLHENAESFRETARSAVGSGQTQSFETEMLTPQQTEKLEWSTVTARISRYCETLRIRFPVHPERVWLTEQLHNLNLAAFDNEHRTCITKAGYLLFGKHPQDIVHPGKIKLTVRGTAKWLARVGNDVRDEIASGGETEESVERLIEGNLWSQYDQVNDILSAFNRPFRLKGEFSENVMPYPPLSLKEIVVNALVHRDYGRDELVEIDVEPTRIRITNPGGLVEEVRRSVENESIEEEIKRGARGIKGYRNPVLADLFYGGGVMDKRGSGLADVYKAIRENGGEIRFGANDDNSSFIVEIFCRPEAVDEITGTASPLVLTSSRYASNILEVTETPAELFHATSTCKNISQIWAELPDQNLPPFLFLGDKIYSFYELDSRHNPLRHVIDKGTMEEISFEEFVSLEDGDRRLIWLLNLTLERHFYELGLITDKKRKRAYFPRSEDGSVTMNYQARLKRATRTVVKPRVSSRTGVVTYWEHQSVSYRFEWLGDIIGLLIEPGYVFTSDGKKKLLAPERVNRLSTKRASRDYNNAVHNDLTFWSRTISGGENAYFDLNPGNFGERRIESQGRISTRKNGGLEEFMRSASITLSSRLPTVTTTDAALPADIEDFGEVSEQDMQELDSELIELAESQEEGASDVYQD</sequence>
<accession>E8X0T9</accession>
<evidence type="ECO:0000313" key="1">
    <source>
        <dbReference type="EMBL" id="ADW70123.1"/>
    </source>
</evidence>
<dbReference type="PANTHER" id="PTHR30595">
    <property type="entry name" value="GLPR-RELATED TRANSCRIPTIONAL REPRESSOR"/>
    <property type="match status" value="1"/>
</dbReference>
<keyword evidence="2" id="KW-1185">Reference proteome</keyword>
<dbReference type="HOGENOM" id="CLU_356723_0_0_0"/>
<dbReference type="Gene3D" id="3.30.565.60">
    <property type="match status" value="1"/>
</dbReference>
<dbReference type="PaxDb" id="1198114-AciX9_3107"/>
<dbReference type="Pfam" id="PF13749">
    <property type="entry name" value="HATPase_c_4"/>
    <property type="match status" value="1"/>
</dbReference>
<dbReference type="InterPro" id="IPR038475">
    <property type="entry name" value="RecG_C_sf"/>
</dbReference>
<protein>
    <submittedName>
        <fullName evidence="1">Putative transcriptional regulator</fullName>
    </submittedName>
</protein>
<dbReference type="eggNOG" id="COG2865">
    <property type="taxonomic scope" value="Bacteria"/>
</dbReference>
<dbReference type="Proteomes" id="UP000000343">
    <property type="component" value="Chromosome"/>
</dbReference>
<reference evidence="2" key="1">
    <citation type="submission" date="2011-01" db="EMBL/GenBank/DDBJ databases">
        <title>Complete sequence of chromosome of Acidobacterium sp. MP5ACTX9.</title>
        <authorList>
            <consortium name="US DOE Joint Genome Institute"/>
            <person name="Lucas S."/>
            <person name="Copeland A."/>
            <person name="Lapidus A."/>
            <person name="Cheng J.-F."/>
            <person name="Goodwin L."/>
            <person name="Pitluck S."/>
            <person name="Teshima H."/>
            <person name="Detter J.C."/>
            <person name="Han C."/>
            <person name="Tapia R."/>
            <person name="Land M."/>
            <person name="Hauser L."/>
            <person name="Kyrpides N."/>
            <person name="Ivanova N."/>
            <person name="Ovchinnikova G."/>
            <person name="Pagani I."/>
            <person name="Rawat S.R."/>
            <person name="Mannisto M."/>
            <person name="Haggblom M.M."/>
            <person name="Woyke T."/>
        </authorList>
    </citation>
    <scope>NUCLEOTIDE SEQUENCE [LARGE SCALE GENOMIC DNA]</scope>
    <source>
        <strain evidence="2">MP5ACTX9</strain>
    </source>
</reference>
<gene>
    <name evidence="1" type="ordered locus">AciX9_3107</name>
</gene>
<dbReference type="PANTHER" id="PTHR30595:SF6">
    <property type="entry name" value="SCHLAFEN ALBA-2 DOMAIN-CONTAINING PROTEIN"/>
    <property type="match status" value="1"/>
</dbReference>
<proteinExistence type="predicted"/>
<dbReference type="EMBL" id="CP002480">
    <property type="protein sequence ID" value="ADW70123.1"/>
    <property type="molecule type" value="Genomic_DNA"/>
</dbReference>
<organism evidence="2">
    <name type="scientific">Granulicella tundricola (strain ATCC BAA-1859 / DSM 23138 / MP5ACTX9)</name>
    <dbReference type="NCBI Taxonomy" id="1198114"/>
    <lineage>
        <taxon>Bacteria</taxon>
        <taxon>Pseudomonadati</taxon>
        <taxon>Acidobacteriota</taxon>
        <taxon>Terriglobia</taxon>
        <taxon>Terriglobales</taxon>
        <taxon>Acidobacteriaceae</taxon>
        <taxon>Granulicella</taxon>
    </lineage>
</organism>
<name>E8X0T9_GRATM</name>
<evidence type="ECO:0000313" key="2">
    <source>
        <dbReference type="Proteomes" id="UP000000343"/>
    </source>
</evidence>
<dbReference type="AlphaFoldDB" id="E8X0T9"/>